<keyword evidence="3 8" id="KW-0812">Transmembrane</keyword>
<feature type="transmembrane region" description="Helical" evidence="8">
    <location>
        <begin position="316"/>
        <end position="334"/>
    </location>
</feature>
<dbReference type="Proteomes" id="UP001497472">
    <property type="component" value="Unassembled WGS sequence"/>
</dbReference>
<dbReference type="SUPFAM" id="SSF53850">
    <property type="entry name" value="Periplasmic binding protein-like II"/>
    <property type="match status" value="1"/>
</dbReference>
<dbReference type="InterPro" id="IPR052192">
    <property type="entry name" value="Insect_Ionotropic_Sensory_Rcpt"/>
</dbReference>
<evidence type="ECO:0000256" key="8">
    <source>
        <dbReference type="SAM" id="Phobius"/>
    </source>
</evidence>
<feature type="transmembrane region" description="Helical" evidence="8">
    <location>
        <begin position="376"/>
        <end position="395"/>
    </location>
</feature>
<reference evidence="9 10" key="1">
    <citation type="submission" date="2023-11" db="EMBL/GenBank/DDBJ databases">
        <authorList>
            <person name="Okamura Y."/>
        </authorList>
    </citation>
    <scope>NUCLEOTIDE SEQUENCE [LARGE SCALE GENOMIC DNA]</scope>
</reference>
<keyword evidence="10" id="KW-1185">Reference proteome</keyword>
<keyword evidence="7" id="KW-0325">Glycoprotein</keyword>
<gene>
    <name evidence="9" type="ORF">LNINA_LOCUS5703</name>
</gene>
<dbReference type="EMBL" id="CAVLEF010000007">
    <property type="protein sequence ID" value="CAK1546105.1"/>
    <property type="molecule type" value="Genomic_DNA"/>
</dbReference>
<keyword evidence="4 8" id="KW-1133">Transmembrane helix</keyword>
<evidence type="ECO:0008006" key="11">
    <source>
        <dbReference type="Google" id="ProtNLM"/>
    </source>
</evidence>
<keyword evidence="6" id="KW-0675">Receptor</keyword>
<evidence type="ECO:0000256" key="2">
    <source>
        <dbReference type="ARBA" id="ARBA00022475"/>
    </source>
</evidence>
<feature type="transmembrane region" description="Helical" evidence="8">
    <location>
        <begin position="556"/>
        <end position="577"/>
    </location>
</feature>
<evidence type="ECO:0000256" key="7">
    <source>
        <dbReference type="ARBA" id="ARBA00023180"/>
    </source>
</evidence>
<evidence type="ECO:0000256" key="4">
    <source>
        <dbReference type="ARBA" id="ARBA00022989"/>
    </source>
</evidence>
<dbReference type="PANTHER" id="PTHR42643:SF30">
    <property type="entry name" value="IONOTROPIC RECEPTOR 40A-RELATED"/>
    <property type="match status" value="1"/>
</dbReference>
<keyword evidence="2" id="KW-1003">Cell membrane</keyword>
<evidence type="ECO:0000256" key="1">
    <source>
        <dbReference type="ARBA" id="ARBA00004651"/>
    </source>
</evidence>
<dbReference type="GO" id="GO:0005886">
    <property type="term" value="C:plasma membrane"/>
    <property type="evidence" value="ECO:0007669"/>
    <property type="project" value="UniProtKB-SubCell"/>
</dbReference>
<proteinExistence type="predicted"/>
<organism evidence="9 10">
    <name type="scientific">Leptosia nina</name>
    <dbReference type="NCBI Taxonomy" id="320188"/>
    <lineage>
        <taxon>Eukaryota</taxon>
        <taxon>Metazoa</taxon>
        <taxon>Ecdysozoa</taxon>
        <taxon>Arthropoda</taxon>
        <taxon>Hexapoda</taxon>
        <taxon>Insecta</taxon>
        <taxon>Pterygota</taxon>
        <taxon>Neoptera</taxon>
        <taxon>Endopterygota</taxon>
        <taxon>Lepidoptera</taxon>
        <taxon>Glossata</taxon>
        <taxon>Ditrysia</taxon>
        <taxon>Papilionoidea</taxon>
        <taxon>Pieridae</taxon>
        <taxon>Pierinae</taxon>
        <taxon>Leptosia</taxon>
    </lineage>
</organism>
<evidence type="ECO:0000256" key="6">
    <source>
        <dbReference type="ARBA" id="ARBA00023170"/>
    </source>
</evidence>
<dbReference type="AlphaFoldDB" id="A0AAV1J9I4"/>
<comment type="subcellular location">
    <subcellularLocation>
        <location evidence="1">Cell membrane</location>
        <topology evidence="1">Multi-pass membrane protein</topology>
    </subcellularLocation>
</comment>
<comment type="caution">
    <text evidence="9">The sequence shown here is derived from an EMBL/GenBank/DDBJ whole genome shotgun (WGS) entry which is preliminary data.</text>
</comment>
<evidence type="ECO:0000256" key="3">
    <source>
        <dbReference type="ARBA" id="ARBA00022692"/>
    </source>
</evidence>
<accession>A0AAV1J9I4</accession>
<keyword evidence="5 8" id="KW-0472">Membrane</keyword>
<name>A0AAV1J9I4_9NEOP</name>
<evidence type="ECO:0000313" key="10">
    <source>
        <dbReference type="Proteomes" id="UP001497472"/>
    </source>
</evidence>
<sequence>MALFDRLTGANCSTYDALALSAAKVAIHNFRWQYATLILFNPTAFCGVDVFIKSYKKCFLIGQSTFNTWVVENTRQFVLFLSDGIDLIAFLEWLKSQRFNNTGRYIIICNSLSQLTCDEDQAVRLLWEYRISNVVLIKFNATRRPVGLTYFQDGDCRNSPPIELKHWTNCTQLNDIGQCQQMFPLKFKNLHQCPLIASTFEQKPYMTLKNGIPEGADGYLLRTIVQALNASLIVMTPKLGTGWGKLEENGTWSGSLSDVYYDWANFSMTSASVTLHRFRYFQMSKDYNTVTLGWVTHPSNKEPSLFKLLRPYSTEAVIFLCLVFLFILFVALLLKSKHWTKIRNKLNVGEPPEGILFHSWEICMGMPASKLPNNPILLYFVLLWIINCFMLRTLYQVYLINSIQADIRIDSISKVEDAIALGYPFGGGLALKDFFIDYPLIYNNYKNIESHQIYPTMVNMSQGMKFVIAMNLESTKAFLKEPSRKLHILPREIVKSPTVLFFKKYSWLADSIDSILTTLFESGIVLKIFKDNTFTPCKDDEDAPSPITLDDYAGCFMILAGGWITCCLFFVIEKYYFMKKVKNKK</sequence>
<dbReference type="PANTHER" id="PTHR42643">
    <property type="entry name" value="IONOTROPIC RECEPTOR 20A-RELATED"/>
    <property type="match status" value="1"/>
</dbReference>
<dbReference type="Gene3D" id="3.40.190.10">
    <property type="entry name" value="Periplasmic binding protein-like II"/>
    <property type="match status" value="1"/>
</dbReference>
<evidence type="ECO:0000313" key="9">
    <source>
        <dbReference type="EMBL" id="CAK1546105.1"/>
    </source>
</evidence>
<evidence type="ECO:0000256" key="5">
    <source>
        <dbReference type="ARBA" id="ARBA00023136"/>
    </source>
</evidence>
<protein>
    <recommendedName>
        <fullName evidence="11">Ionotropic receptor</fullName>
    </recommendedName>
</protein>